<dbReference type="PANTHER" id="PTHR31631:SF0">
    <property type="entry name" value="PROTEIN NETWORKED 2D"/>
    <property type="match status" value="1"/>
</dbReference>
<evidence type="ECO:0000259" key="1">
    <source>
        <dbReference type="Pfam" id="PF24918"/>
    </source>
</evidence>
<accession>A0A5K0Z8A4</accession>
<evidence type="ECO:0000313" key="2">
    <source>
        <dbReference type="EMBL" id="VVV86657.1"/>
    </source>
</evidence>
<dbReference type="Gramene" id="NC13G0061210.1">
    <property type="protein sequence ID" value="NC13G0061210.1:cds"/>
    <property type="gene ID" value="NC13G0061210"/>
</dbReference>
<name>A0A5K0Z8A4_9MAGN</name>
<organism evidence="2">
    <name type="scientific">Nymphaea colorata</name>
    <name type="common">pocket water lily</name>
    <dbReference type="NCBI Taxonomy" id="210225"/>
    <lineage>
        <taxon>Eukaryota</taxon>
        <taxon>Viridiplantae</taxon>
        <taxon>Streptophyta</taxon>
        <taxon>Embryophyta</taxon>
        <taxon>Tracheophyta</taxon>
        <taxon>Spermatophyta</taxon>
        <taxon>Magnoliopsida</taxon>
        <taxon>Nymphaeales</taxon>
        <taxon>Nymphaeaceae</taxon>
        <taxon>Nymphaea</taxon>
    </lineage>
</organism>
<feature type="domain" description="NET2A-D/KIP1-like C-terminal" evidence="1">
    <location>
        <begin position="5"/>
        <end position="64"/>
    </location>
</feature>
<reference evidence="2" key="1">
    <citation type="submission" date="2019-09" db="EMBL/GenBank/DDBJ databases">
        <authorList>
            <person name="Zhang L."/>
        </authorList>
    </citation>
    <scope>NUCLEOTIDE SEQUENCE</scope>
</reference>
<sequence length="70" mass="7810">MGSKQAGDLTDYQAAKFLGEALNMQQENKKVLDELQAGLDHVRALQLEIEKNLLKLKENFGLSRSKAPPQ</sequence>
<dbReference type="Pfam" id="PF24918">
    <property type="entry name" value="NET2A_C"/>
    <property type="match status" value="1"/>
</dbReference>
<dbReference type="PANTHER" id="PTHR31631">
    <property type="entry name" value="PROTEIN NETWORKED 2D"/>
    <property type="match status" value="1"/>
</dbReference>
<dbReference type="InterPro" id="IPR056889">
    <property type="entry name" value="NET2A-D/KIP1-like_C"/>
</dbReference>
<proteinExistence type="predicted"/>
<gene>
    <name evidence="2" type="ORF">NYM_LOCUS9827</name>
</gene>
<dbReference type="EMBL" id="LR721778">
    <property type="protein sequence ID" value="VVV86657.1"/>
    <property type="molecule type" value="Genomic_DNA"/>
</dbReference>
<protein>
    <recommendedName>
        <fullName evidence="1">NET2A-D/KIP1-like C-terminal domain-containing protein</fullName>
    </recommendedName>
</protein>
<dbReference type="AlphaFoldDB" id="A0A5K0Z8A4"/>